<organism evidence="3 4">
    <name type="scientific">Punica granatum</name>
    <name type="common">Pomegranate</name>
    <dbReference type="NCBI Taxonomy" id="22663"/>
    <lineage>
        <taxon>Eukaryota</taxon>
        <taxon>Viridiplantae</taxon>
        <taxon>Streptophyta</taxon>
        <taxon>Embryophyta</taxon>
        <taxon>Tracheophyta</taxon>
        <taxon>Spermatophyta</taxon>
        <taxon>Magnoliopsida</taxon>
        <taxon>eudicotyledons</taxon>
        <taxon>Gunneridae</taxon>
        <taxon>Pentapetalae</taxon>
        <taxon>rosids</taxon>
        <taxon>malvids</taxon>
        <taxon>Myrtales</taxon>
        <taxon>Lythraceae</taxon>
        <taxon>Punica</taxon>
    </lineage>
</organism>
<keyword evidence="2" id="KW-0472">Membrane</keyword>
<dbReference type="Proteomes" id="UP000515151">
    <property type="component" value="Unplaced"/>
</dbReference>
<protein>
    <submittedName>
        <fullName evidence="4">Uncharacterized protein LOC116190019</fullName>
    </submittedName>
</protein>
<proteinExistence type="predicted"/>
<feature type="compositionally biased region" description="Basic and acidic residues" evidence="1">
    <location>
        <begin position="60"/>
        <end position="77"/>
    </location>
</feature>
<reference evidence="3" key="1">
    <citation type="journal article" date="2020" name="Plant Biotechnol. J.">
        <title>The pomegranate (Punica granatum L.) draft genome dissects genetic divergence between soft- and hard-seeded cultivars.</title>
        <authorList>
            <person name="Luo X."/>
            <person name="Li H."/>
            <person name="Wu Z."/>
            <person name="Yao W."/>
            <person name="Zhao P."/>
            <person name="Cao D."/>
            <person name="Yu H."/>
            <person name="Li K."/>
            <person name="Poudel K."/>
            <person name="Zhao D."/>
            <person name="Zhang F."/>
            <person name="Xia X."/>
            <person name="Chen L."/>
            <person name="Wang Q."/>
            <person name="Jing D."/>
            <person name="Cao S."/>
        </authorList>
    </citation>
    <scope>NUCLEOTIDE SEQUENCE [LARGE SCALE GENOMIC DNA]</scope>
    <source>
        <strain evidence="3">cv. Tunisia</strain>
    </source>
</reference>
<feature type="compositionally biased region" description="Polar residues" evidence="1">
    <location>
        <begin position="49"/>
        <end position="59"/>
    </location>
</feature>
<evidence type="ECO:0000313" key="4">
    <source>
        <dbReference type="RefSeq" id="XP_031375552.1"/>
    </source>
</evidence>
<dbReference type="RefSeq" id="XP_031375552.1">
    <property type="nucleotide sequence ID" value="XM_031519692.1"/>
</dbReference>
<evidence type="ECO:0000256" key="1">
    <source>
        <dbReference type="SAM" id="MobiDB-lite"/>
    </source>
</evidence>
<dbReference type="PANTHER" id="PTHR36595">
    <property type="entry name" value="TRANSMEMBRANE PROTEIN"/>
    <property type="match status" value="1"/>
</dbReference>
<accession>A0A6P8BX23</accession>
<evidence type="ECO:0000256" key="2">
    <source>
        <dbReference type="SAM" id="Phobius"/>
    </source>
</evidence>
<keyword evidence="2" id="KW-1133">Transmembrane helix</keyword>
<evidence type="ECO:0000313" key="3">
    <source>
        <dbReference type="Proteomes" id="UP000515151"/>
    </source>
</evidence>
<keyword evidence="2" id="KW-0812">Transmembrane</keyword>
<dbReference type="AlphaFoldDB" id="A0A6P8BX23"/>
<reference evidence="4" key="2">
    <citation type="submission" date="2025-08" db="UniProtKB">
        <authorList>
            <consortium name="RefSeq"/>
        </authorList>
    </citation>
    <scope>IDENTIFICATION</scope>
    <source>
        <tissue evidence="4">Leaf</tissue>
    </source>
</reference>
<dbReference type="GeneID" id="116190019"/>
<feature type="region of interest" description="Disordered" evidence="1">
    <location>
        <begin position="42"/>
        <end position="80"/>
    </location>
</feature>
<keyword evidence="3" id="KW-1185">Reference proteome</keyword>
<feature type="transmembrane region" description="Helical" evidence="2">
    <location>
        <begin position="12"/>
        <end position="33"/>
    </location>
</feature>
<gene>
    <name evidence="4" type="primary">LOC116190019</name>
</gene>
<name>A0A6P8BX23_PUNGR</name>
<sequence length="133" mass="14690">MLDSAVEVISQAASSSLFVFCFCNLIIAVILVGSKSKSSIEGSCAPASSMPTCKSNTNETRVKAESPSNHREERAVAEPEDACTQCNIEIEDKGYNQEEDEDHDDELKMRIEDFIAKVNREWQAENLRAKATS</sequence>
<dbReference type="PANTHER" id="PTHR36595:SF1">
    <property type="entry name" value="TRANSMEMBRANE PROTEIN"/>
    <property type="match status" value="1"/>
</dbReference>